<accession>A0A250XFA3</accession>
<dbReference type="EMBL" id="BEGY01000067">
    <property type="protein sequence ID" value="GAX81582.1"/>
    <property type="molecule type" value="Genomic_DNA"/>
</dbReference>
<keyword evidence="3" id="KW-1185">Reference proteome</keyword>
<dbReference type="Proteomes" id="UP000232323">
    <property type="component" value="Unassembled WGS sequence"/>
</dbReference>
<protein>
    <submittedName>
        <fullName evidence="2">Uncharacterized protein</fullName>
    </submittedName>
</protein>
<comment type="caution">
    <text evidence="2">The sequence shown here is derived from an EMBL/GenBank/DDBJ whole genome shotgun (WGS) entry which is preliminary data.</text>
</comment>
<proteinExistence type="predicted"/>
<name>A0A250XFA3_9CHLO</name>
<reference evidence="2 3" key="1">
    <citation type="submission" date="2017-08" db="EMBL/GenBank/DDBJ databases">
        <title>Acidophilic green algal genome provides insights into adaptation to an acidic environment.</title>
        <authorList>
            <person name="Hirooka S."/>
            <person name="Hirose Y."/>
            <person name="Kanesaki Y."/>
            <person name="Higuchi S."/>
            <person name="Fujiwara T."/>
            <person name="Onuma R."/>
            <person name="Era A."/>
            <person name="Ohbayashi R."/>
            <person name="Uzuka A."/>
            <person name="Nozaki H."/>
            <person name="Yoshikawa H."/>
            <person name="Miyagishima S.Y."/>
        </authorList>
    </citation>
    <scope>NUCLEOTIDE SEQUENCE [LARGE SCALE GENOMIC DNA]</scope>
    <source>
        <strain evidence="2 3">NIES-2499</strain>
    </source>
</reference>
<sequence>MSDQFYNMMEELAIQKMATEIPQYRQAGANTEKMEAQLRRVQANREIRQQIQLQIQMLKKQLHQVMPPSQQSQIKNYVAASSSIQTAQLPLRMAENQGLVMNNILQHHHDQGQLLYPGHDAPSKAAMMSTSQQQQQNNPEASSSLISRVPINSQLGSVPELPIGTNNSAITSAGYYQDAAALLINHGTWLNPAKALAGSTASPPLGINKQQALAGSTASPPLGINKQQPLFLPPENGLDHLVTTQWPHHDVVTYPNNVVVPTTPSLVPHYGGGGGYYNQLQTTPLDNILLEYYHKYGEQIRV</sequence>
<organism evidence="2 3">
    <name type="scientific">Chlamydomonas eustigma</name>
    <dbReference type="NCBI Taxonomy" id="1157962"/>
    <lineage>
        <taxon>Eukaryota</taxon>
        <taxon>Viridiplantae</taxon>
        <taxon>Chlorophyta</taxon>
        <taxon>core chlorophytes</taxon>
        <taxon>Chlorophyceae</taxon>
        <taxon>CS clade</taxon>
        <taxon>Chlamydomonadales</taxon>
        <taxon>Chlamydomonadaceae</taxon>
        <taxon>Chlamydomonas</taxon>
    </lineage>
</organism>
<evidence type="ECO:0000313" key="2">
    <source>
        <dbReference type="EMBL" id="GAX81582.1"/>
    </source>
</evidence>
<dbReference type="AlphaFoldDB" id="A0A250XFA3"/>
<evidence type="ECO:0000313" key="3">
    <source>
        <dbReference type="Proteomes" id="UP000232323"/>
    </source>
</evidence>
<feature type="region of interest" description="Disordered" evidence="1">
    <location>
        <begin position="118"/>
        <end position="143"/>
    </location>
</feature>
<gene>
    <name evidence="2" type="ORF">CEUSTIGMA_g9010.t1</name>
</gene>
<evidence type="ECO:0000256" key="1">
    <source>
        <dbReference type="SAM" id="MobiDB-lite"/>
    </source>
</evidence>